<dbReference type="AlphaFoldDB" id="A0AAE3H7U0"/>
<dbReference type="EMBL" id="RJUF01000192">
    <property type="protein sequence ID" value="MCP9765746.1"/>
    <property type="molecule type" value="Genomic_DNA"/>
</dbReference>
<dbReference type="PRINTS" id="PR00744">
    <property type="entry name" value="GLHYDRLASE37"/>
</dbReference>
<evidence type="ECO:0000313" key="1">
    <source>
        <dbReference type="EMBL" id="MCP9765746.1"/>
    </source>
</evidence>
<dbReference type="GO" id="GO:0005993">
    <property type="term" value="P:trehalose catabolic process"/>
    <property type="evidence" value="ECO:0007669"/>
    <property type="project" value="TreeGrafter"/>
</dbReference>
<dbReference type="Pfam" id="PF01204">
    <property type="entry name" value="Trehalase"/>
    <property type="match status" value="1"/>
</dbReference>
<dbReference type="SUPFAM" id="SSF48208">
    <property type="entry name" value="Six-hairpin glycosidases"/>
    <property type="match status" value="1"/>
</dbReference>
<dbReference type="PANTHER" id="PTHR23403">
    <property type="entry name" value="TREHALASE"/>
    <property type="match status" value="1"/>
</dbReference>
<gene>
    <name evidence="1" type="ORF">EGI31_22655</name>
</gene>
<dbReference type="Proteomes" id="UP001204144">
    <property type="component" value="Unassembled WGS sequence"/>
</dbReference>
<protein>
    <submittedName>
        <fullName evidence="1">Trehalase</fullName>
    </submittedName>
</protein>
<dbReference type="PANTHER" id="PTHR23403:SF1">
    <property type="entry name" value="TREHALASE"/>
    <property type="match status" value="1"/>
</dbReference>
<evidence type="ECO:0000313" key="2">
    <source>
        <dbReference type="Proteomes" id="UP001204144"/>
    </source>
</evidence>
<proteinExistence type="predicted"/>
<dbReference type="InterPro" id="IPR012341">
    <property type="entry name" value="6hp_glycosidase-like_sf"/>
</dbReference>
<dbReference type="InterPro" id="IPR001661">
    <property type="entry name" value="Glyco_hydro_37"/>
</dbReference>
<dbReference type="Gene3D" id="1.50.10.10">
    <property type="match status" value="1"/>
</dbReference>
<keyword evidence="2" id="KW-1185">Reference proteome</keyword>
<organism evidence="1 2">
    <name type="scientific">Lacihabitans soyangensis</name>
    <dbReference type="NCBI Taxonomy" id="869394"/>
    <lineage>
        <taxon>Bacteria</taxon>
        <taxon>Pseudomonadati</taxon>
        <taxon>Bacteroidota</taxon>
        <taxon>Cytophagia</taxon>
        <taxon>Cytophagales</taxon>
        <taxon>Leadbetterellaceae</taxon>
        <taxon>Lacihabitans</taxon>
    </lineage>
</organism>
<reference evidence="1 2" key="1">
    <citation type="submission" date="2018-11" db="EMBL/GenBank/DDBJ databases">
        <title>Novel bacteria species description.</title>
        <authorList>
            <person name="Han J.-H."/>
        </authorList>
    </citation>
    <scope>NUCLEOTIDE SEQUENCE [LARGE SCALE GENOMIC DNA]</scope>
    <source>
        <strain evidence="1 2">KCTC23259</strain>
    </source>
</reference>
<comment type="caution">
    <text evidence="1">The sequence shown here is derived from an EMBL/GenBank/DDBJ whole genome shotgun (WGS) entry which is preliminary data.</text>
</comment>
<accession>A0AAE3H7U0</accession>
<dbReference type="PROSITE" id="PS51257">
    <property type="entry name" value="PROKAR_LIPOPROTEIN"/>
    <property type="match status" value="1"/>
</dbReference>
<dbReference type="InterPro" id="IPR008928">
    <property type="entry name" value="6-hairpin_glycosidase_sf"/>
</dbReference>
<dbReference type="GO" id="GO:0004555">
    <property type="term" value="F:alpha,alpha-trehalase activity"/>
    <property type="evidence" value="ECO:0007669"/>
    <property type="project" value="InterPro"/>
</dbReference>
<name>A0AAE3H7U0_9BACT</name>
<sequence>MRLLLCFGLVFLLISCGETVTKKEYQAPDKKWGELFVEVQKQKIFEDSKVFADATPKFKADSILLKFEKQMSTEGFDLKKFVIENFNLPNYAFDEKKSTLDFEKYLETTLLSLKREPNDDNGSLIPTRKNYFVGGGKFEESNYFRSYVIIRALQSIKEDTLAVNQAINNAQFIQDFGHVPAGNRTYYMSRSNPPVFALMIKKLAEKDPKQLEIFGTQLMREYQYWMSSESKEEVSKQKEAQGRGEKSFQKVAFLPNNNLLNRYYDKENVPMAEISISGKTTKGFYENLRATHESEWTEGKRWLSNSGLTQTADILPVELNALLYFMETTLSEVYKAKGKDDYAKSFALLAEKRKAIFNEYFWNESKGFYFDYDFMTQKQRESSTLAGVFPLLVGLSDQKQADKVAQKLEKDFLKTAGLVNELNGSEIGTAEFQFFAIEALKKYGKADLAQKIKDKWLKTNREYFAKFGKIESNYNLLEPLSPQKNSHQQRIDGSLSVLLILLKE</sequence>
<dbReference type="RefSeq" id="WP_255039454.1">
    <property type="nucleotide sequence ID" value="NZ_RJUF01000192.1"/>
</dbReference>